<dbReference type="AlphaFoldDB" id="A0A653L154"/>
<reference evidence="1 2" key="1">
    <citation type="submission" date="2019-10" db="EMBL/GenBank/DDBJ databases">
        <authorList>
            <person name="Karimi E."/>
        </authorList>
    </citation>
    <scope>NUCLEOTIDE SEQUENCE [LARGE SCALE GENOMIC DNA]</scope>
    <source>
        <strain evidence="1">Aeromonas sp. 8C</strain>
    </source>
</reference>
<gene>
    <name evidence="1" type="ORF">AERO8C_20344</name>
</gene>
<dbReference type="NCBIfam" id="NF047389">
    <property type="entry name" value="ATPase_Sll1717"/>
    <property type="match status" value="1"/>
</dbReference>
<protein>
    <submittedName>
        <fullName evidence="1">DNA repair protein</fullName>
    </submittedName>
</protein>
<organism evidence="1 2">
    <name type="scientific">Aeromonas veronii</name>
    <dbReference type="NCBI Taxonomy" id="654"/>
    <lineage>
        <taxon>Bacteria</taxon>
        <taxon>Pseudomonadati</taxon>
        <taxon>Pseudomonadota</taxon>
        <taxon>Gammaproteobacteria</taxon>
        <taxon>Aeromonadales</taxon>
        <taxon>Aeromonadaceae</taxon>
        <taxon>Aeromonas</taxon>
    </lineage>
</organism>
<evidence type="ECO:0000313" key="1">
    <source>
        <dbReference type="EMBL" id="VXA85194.1"/>
    </source>
</evidence>
<dbReference type="Proteomes" id="UP000439123">
    <property type="component" value="Unassembled WGS sequence"/>
</dbReference>
<sequence length="559" mass="65253">MNTVKINNKIIIRQNLQIGDLDAETDTDLLDSCFIDKGYIEQLCDVHSPKSIILGRTGAGKSAILYKISQTTEKHVKIDPNDISVRFLEYSDIIQFMNAIGVNLDLFYRLLWRHILIVEVLKIRYDIKNDLDNRNFLDNITNFFRKDEIKNKAIAYFREWGDKFWLDTDEHLKVITKKLENDTKATLGAKYNNVNLSLQGAKKLSDEEKIEVKQRASQIVSGLQIKKLNEMLELLSVHSFNDPQKRFYILIDQLDEHWANTETRCRFIRALIEEIKTFRKLENVKIIAAMRKDLLDLVFDMTRSPGFQEEKYESYILQIHWDKGELRELIERRINEVFRKQYTKEQISFDDIFPTAKKGKDQTSADFILERTLYRPRDVLQFINECFKSAYGRDCVSWRAIYAAEAQYSEKRLKSLKEEWGEIYPSFDDTVEILRGLPHTFTRSVLSGPRLDNVISDLCAQNNNDPCVISSKEYLETTGETKLTEVLNRMLICLYHVGAIGIKMSSLSTFIWSFLDQTSVSRGEVKRAQQLKIHKMLYRALDVDVDGHTRFDPIDDDVN</sequence>
<proteinExistence type="predicted"/>
<accession>A0A653L154</accession>
<dbReference type="SUPFAM" id="SSF52540">
    <property type="entry name" value="P-loop containing nucleoside triphosphate hydrolases"/>
    <property type="match status" value="1"/>
</dbReference>
<dbReference type="RefSeq" id="WP_042057736.1">
    <property type="nucleotide sequence ID" value="NZ_CAWOOF010000023.1"/>
</dbReference>
<dbReference type="InterPro" id="IPR059206">
    <property type="entry name" value="Sll1717-like"/>
</dbReference>
<evidence type="ECO:0000313" key="2">
    <source>
        <dbReference type="Proteomes" id="UP000439123"/>
    </source>
</evidence>
<name>A0A653L154_AERVE</name>
<dbReference type="InterPro" id="IPR027417">
    <property type="entry name" value="P-loop_NTPase"/>
</dbReference>
<dbReference type="EMBL" id="CABWLC010000012">
    <property type="protein sequence ID" value="VXA85194.1"/>
    <property type="molecule type" value="Genomic_DNA"/>
</dbReference>